<keyword evidence="1" id="KW-1133">Transmembrane helix</keyword>
<dbReference type="CDD" id="cd11296">
    <property type="entry name" value="O-FucT_like"/>
    <property type="match status" value="1"/>
</dbReference>
<name>A0A0D7BER6_9AGAR</name>
<dbReference type="Gene3D" id="3.40.50.11350">
    <property type="match status" value="1"/>
</dbReference>
<dbReference type="EMBL" id="KN880510">
    <property type="protein sequence ID" value="KIY68096.1"/>
    <property type="molecule type" value="Genomic_DNA"/>
</dbReference>
<dbReference type="AlphaFoldDB" id="A0A0D7BER6"/>
<organism evidence="2 3">
    <name type="scientific">Cylindrobasidium torrendii FP15055 ss-10</name>
    <dbReference type="NCBI Taxonomy" id="1314674"/>
    <lineage>
        <taxon>Eukaryota</taxon>
        <taxon>Fungi</taxon>
        <taxon>Dikarya</taxon>
        <taxon>Basidiomycota</taxon>
        <taxon>Agaricomycotina</taxon>
        <taxon>Agaricomycetes</taxon>
        <taxon>Agaricomycetidae</taxon>
        <taxon>Agaricales</taxon>
        <taxon>Marasmiineae</taxon>
        <taxon>Physalacriaceae</taxon>
        <taxon>Cylindrobasidium</taxon>
    </lineage>
</organism>
<protein>
    <submittedName>
        <fullName evidence="2">Uncharacterized protein</fullName>
    </submittedName>
</protein>
<dbReference type="GO" id="GO:0006004">
    <property type="term" value="P:fucose metabolic process"/>
    <property type="evidence" value="ECO:0007669"/>
    <property type="project" value="UniProtKB-KW"/>
</dbReference>
<proteinExistence type="predicted"/>
<accession>A0A0D7BER6</accession>
<sequence length="485" mass="54761">MKSDRQLVPDVVLKRHRRTASAGQILRRSRFGVFVGIALVIVFCLGAGWRFREPLFESVGSSCNSSADTNLADTQVSAPTVRNVLRETAPAVHFRDALRPDTKYITSWPSAGWTNDVMTYFNLIYLGLLTERAPIIPPFTPTHVLEKGSASEVDFGQVFDLPRMQRDMGIPIVEWSQVKNISADKQIDELGCWNVWEVSQDSEKHPRDSWIPQAYSLDISYTTAPKWVRFSGWNGGHWAHRHTSFWSLARLGFSDTRNQNLITPLPSPKHGVSLPPDEQLLCFDYLYYVGSQGGDEYDWDFAPAWRFVGKYAHFTPAIVDLANAYVKKAIGIPEDAPTPPYISIHVRHHDFKALCGSYTLQECYAPVSAYAKRVEEQKAKVLERTGVTVEHVVVTSDETDPDWWAEVFAHEGWVTPDHSQTMARYGAWYPVFIDAAIQAGGAAFLGTWSSTMSRLAARRVEDWQHGPTHMVRWGHPGADDEEYTL</sequence>
<dbReference type="Proteomes" id="UP000054007">
    <property type="component" value="Unassembled WGS sequence"/>
</dbReference>
<dbReference type="GO" id="GO:0016740">
    <property type="term" value="F:transferase activity"/>
    <property type="evidence" value="ECO:0007669"/>
    <property type="project" value="UniProtKB-KW"/>
</dbReference>
<keyword evidence="1" id="KW-0812">Transmembrane</keyword>
<evidence type="ECO:0000313" key="2">
    <source>
        <dbReference type="EMBL" id="KIY68096.1"/>
    </source>
</evidence>
<keyword evidence="1" id="KW-0472">Membrane</keyword>
<evidence type="ECO:0000313" key="3">
    <source>
        <dbReference type="Proteomes" id="UP000054007"/>
    </source>
</evidence>
<dbReference type="OrthoDB" id="423313at2759"/>
<dbReference type="STRING" id="1314674.A0A0D7BER6"/>
<gene>
    <name evidence="2" type="ORF">CYLTODRAFT_421950</name>
</gene>
<reference evidence="2 3" key="1">
    <citation type="journal article" date="2015" name="Fungal Genet. Biol.">
        <title>Evolution of novel wood decay mechanisms in Agaricales revealed by the genome sequences of Fistulina hepatica and Cylindrobasidium torrendii.</title>
        <authorList>
            <person name="Floudas D."/>
            <person name="Held B.W."/>
            <person name="Riley R."/>
            <person name="Nagy L.G."/>
            <person name="Koehler G."/>
            <person name="Ransdell A.S."/>
            <person name="Younus H."/>
            <person name="Chow J."/>
            <person name="Chiniquy J."/>
            <person name="Lipzen A."/>
            <person name="Tritt A."/>
            <person name="Sun H."/>
            <person name="Haridas S."/>
            <person name="LaButti K."/>
            <person name="Ohm R.A."/>
            <person name="Kues U."/>
            <person name="Blanchette R.A."/>
            <person name="Grigoriev I.V."/>
            <person name="Minto R.E."/>
            <person name="Hibbett D.S."/>
        </authorList>
    </citation>
    <scope>NUCLEOTIDE SEQUENCE [LARGE SCALE GENOMIC DNA]</scope>
    <source>
        <strain evidence="2 3">FP15055 ss-10</strain>
    </source>
</reference>
<feature type="transmembrane region" description="Helical" evidence="1">
    <location>
        <begin position="31"/>
        <end position="51"/>
    </location>
</feature>
<evidence type="ECO:0000256" key="1">
    <source>
        <dbReference type="SAM" id="Phobius"/>
    </source>
</evidence>
<keyword evidence="3" id="KW-1185">Reference proteome</keyword>